<dbReference type="InterPro" id="IPR016181">
    <property type="entry name" value="Acyl_CoA_acyltransferase"/>
</dbReference>
<protein>
    <recommendedName>
        <fullName evidence="3">N-acetyltransferase domain-containing protein</fullName>
    </recommendedName>
</protein>
<dbReference type="Pfam" id="PF13527">
    <property type="entry name" value="Acetyltransf_9"/>
    <property type="match status" value="1"/>
</dbReference>
<reference evidence="1 2" key="1">
    <citation type="submission" date="2019-02" db="EMBL/GenBank/DDBJ databases">
        <title>Deep-cultivation of Planctomycetes and their phenomic and genomic characterization uncovers novel biology.</title>
        <authorList>
            <person name="Wiegand S."/>
            <person name="Jogler M."/>
            <person name="Boedeker C."/>
            <person name="Pinto D."/>
            <person name="Vollmers J."/>
            <person name="Rivas-Marin E."/>
            <person name="Kohn T."/>
            <person name="Peeters S.H."/>
            <person name="Heuer A."/>
            <person name="Rast P."/>
            <person name="Oberbeckmann S."/>
            <person name="Bunk B."/>
            <person name="Jeske O."/>
            <person name="Meyerdierks A."/>
            <person name="Storesund J.E."/>
            <person name="Kallscheuer N."/>
            <person name="Luecker S."/>
            <person name="Lage O.M."/>
            <person name="Pohl T."/>
            <person name="Merkel B.J."/>
            <person name="Hornburger P."/>
            <person name="Mueller R.-W."/>
            <person name="Bruemmer F."/>
            <person name="Labrenz M."/>
            <person name="Spormann A.M."/>
            <person name="Op den Camp H."/>
            <person name="Overmann J."/>
            <person name="Amann R."/>
            <person name="Jetten M.S.M."/>
            <person name="Mascher T."/>
            <person name="Medema M.H."/>
            <person name="Devos D.P."/>
            <person name="Kaster A.-K."/>
            <person name="Ovreas L."/>
            <person name="Rohde M."/>
            <person name="Galperin M.Y."/>
            <person name="Jogler C."/>
        </authorList>
    </citation>
    <scope>NUCLEOTIDE SEQUENCE [LARGE SCALE GENOMIC DNA]</scope>
    <source>
        <strain evidence="1 2">Pan44</strain>
    </source>
</reference>
<name>A0A517S928_9PLAN</name>
<dbReference type="EMBL" id="CP036271">
    <property type="protein sequence ID" value="QDT52606.1"/>
    <property type="molecule type" value="Genomic_DNA"/>
</dbReference>
<proteinExistence type="predicted"/>
<gene>
    <name evidence="1" type="ORF">Pan44_06180</name>
</gene>
<evidence type="ECO:0000313" key="2">
    <source>
        <dbReference type="Proteomes" id="UP000315700"/>
    </source>
</evidence>
<evidence type="ECO:0008006" key="3">
    <source>
        <dbReference type="Google" id="ProtNLM"/>
    </source>
</evidence>
<dbReference type="KEGG" id="ccos:Pan44_06180"/>
<dbReference type="Proteomes" id="UP000315700">
    <property type="component" value="Chromosome"/>
</dbReference>
<dbReference type="SUPFAM" id="SSF55729">
    <property type="entry name" value="Acyl-CoA N-acyltransferases (Nat)"/>
    <property type="match status" value="1"/>
</dbReference>
<sequence>MEVRTYDGTAEELSRFVISVWRDAYVGKMAFPLWTPEYLAWQLDLAAPEAREHLLGAWCEGELAGVLLGWSFPYRQGEQRHPAILSSWLSVRPEFRGRGVVKALKIEQDSRMRARGDGLIFAYRYFGSEHSLSKGPTREQLDSGGWESRRSGFWVRILSTVRASRWYLNRWQRRLTIVGAPFTRSPRAARDRDGIRPWEPRDVGASVSVLEARRRLASSIAWDEKSLSKHCSGFGRCLVAEVDGVVRGLVTWHVLQFVGATEEPVAIFDIIATEGLPDATQRALLDAALHEIKSQGAVLALKLRTGDVRALAMIRTGFIPWFSDSFETVHSVSGTLSPMLDHPHHVLWR</sequence>
<dbReference type="Gene3D" id="3.40.630.30">
    <property type="match status" value="1"/>
</dbReference>
<dbReference type="InParanoid" id="A0A517S928"/>
<evidence type="ECO:0000313" key="1">
    <source>
        <dbReference type="EMBL" id="QDT52606.1"/>
    </source>
</evidence>
<keyword evidence="2" id="KW-1185">Reference proteome</keyword>
<organism evidence="1 2">
    <name type="scientific">Caulifigura coniformis</name>
    <dbReference type="NCBI Taxonomy" id="2527983"/>
    <lineage>
        <taxon>Bacteria</taxon>
        <taxon>Pseudomonadati</taxon>
        <taxon>Planctomycetota</taxon>
        <taxon>Planctomycetia</taxon>
        <taxon>Planctomycetales</taxon>
        <taxon>Planctomycetaceae</taxon>
        <taxon>Caulifigura</taxon>
    </lineage>
</organism>
<accession>A0A517S928</accession>
<dbReference type="AlphaFoldDB" id="A0A517S928"/>